<dbReference type="GeneID" id="8586269"/>
<dbReference type="AlphaFoldDB" id="A8XJ88"/>
<proteinExistence type="predicted"/>
<name>A8XJ88_CAEBR</name>
<feature type="non-terminal residue" evidence="1">
    <location>
        <position position="1"/>
    </location>
</feature>
<evidence type="ECO:0000313" key="2">
    <source>
        <dbReference type="Proteomes" id="UP000008549"/>
    </source>
</evidence>
<gene>
    <name evidence="1" type="ORF">CBG14813</name>
    <name evidence="1" type="ORF">CBG_14813</name>
</gene>
<feature type="non-terminal residue" evidence="1">
    <location>
        <position position="124"/>
    </location>
</feature>
<dbReference type="HOGENOM" id="CLU_2009570_0_0_1"/>
<keyword evidence="2" id="KW-1185">Reference proteome</keyword>
<sequence>STRGQEGKKATRRYQCTFSSETQQAFWICLESVPGSSISRPLRKTHTRTLRSLNIMHFSTFQNADRIRQHSREPLRTPHSILRPTMYFWLWELLAQTFDAKMHGFGQRSVDGRSVGLSVDGRPA</sequence>
<organism evidence="1 2">
    <name type="scientific">Caenorhabditis briggsae</name>
    <dbReference type="NCBI Taxonomy" id="6238"/>
    <lineage>
        <taxon>Eukaryota</taxon>
        <taxon>Metazoa</taxon>
        <taxon>Ecdysozoa</taxon>
        <taxon>Nematoda</taxon>
        <taxon>Chromadorea</taxon>
        <taxon>Rhabditida</taxon>
        <taxon>Rhabditina</taxon>
        <taxon>Rhabditomorpha</taxon>
        <taxon>Rhabditoidea</taxon>
        <taxon>Rhabditidae</taxon>
        <taxon>Peloderinae</taxon>
        <taxon>Caenorhabditis</taxon>
    </lineage>
</organism>
<protein>
    <submittedName>
        <fullName evidence="1">Protein CBG14813</fullName>
    </submittedName>
</protein>
<dbReference type="EMBL" id="HE600983">
    <property type="protein sequence ID" value="CAP32713.1"/>
    <property type="molecule type" value="Genomic_DNA"/>
</dbReference>
<dbReference type="CTD" id="8586269"/>
<dbReference type="RefSeq" id="XP_002644275.1">
    <property type="nucleotide sequence ID" value="XM_002644229.1"/>
</dbReference>
<reference evidence="1 2" key="1">
    <citation type="journal article" date="2003" name="PLoS Biol.">
        <title>The genome sequence of Caenorhabditis briggsae: a platform for comparative genomics.</title>
        <authorList>
            <person name="Stein L.D."/>
            <person name="Bao Z."/>
            <person name="Blasiar D."/>
            <person name="Blumenthal T."/>
            <person name="Brent M.R."/>
            <person name="Chen N."/>
            <person name="Chinwalla A."/>
            <person name="Clarke L."/>
            <person name="Clee C."/>
            <person name="Coghlan A."/>
            <person name="Coulson A."/>
            <person name="D'Eustachio P."/>
            <person name="Fitch D.H."/>
            <person name="Fulton L.A."/>
            <person name="Fulton R.E."/>
            <person name="Griffiths-Jones S."/>
            <person name="Harris T.W."/>
            <person name="Hillier L.W."/>
            <person name="Kamath R."/>
            <person name="Kuwabara P.E."/>
            <person name="Mardis E.R."/>
            <person name="Marra M.A."/>
            <person name="Miner T.L."/>
            <person name="Minx P."/>
            <person name="Mullikin J.C."/>
            <person name="Plumb R.W."/>
            <person name="Rogers J."/>
            <person name="Schein J.E."/>
            <person name="Sohrmann M."/>
            <person name="Spieth J."/>
            <person name="Stajich J.E."/>
            <person name="Wei C."/>
            <person name="Willey D."/>
            <person name="Wilson R.K."/>
            <person name="Durbin R."/>
            <person name="Waterston R.H."/>
        </authorList>
    </citation>
    <scope>NUCLEOTIDE SEQUENCE [LARGE SCALE GENOMIC DNA]</scope>
    <source>
        <strain evidence="1 2">AF16</strain>
    </source>
</reference>
<dbReference type="Proteomes" id="UP000008549">
    <property type="component" value="Unassembled WGS sequence"/>
</dbReference>
<reference evidence="1 2" key="2">
    <citation type="journal article" date="2011" name="PLoS Genet.">
        <title>Caenorhabditis briggsae recombinant inbred line genotypes reveal inter-strain incompatibility and the evolution of recombination.</title>
        <authorList>
            <person name="Ross J.A."/>
            <person name="Koboldt D.C."/>
            <person name="Staisch J.E."/>
            <person name="Chamberlin H.M."/>
            <person name="Gupta B.P."/>
            <person name="Miller R.D."/>
            <person name="Baird S.E."/>
            <person name="Haag E.S."/>
        </authorList>
    </citation>
    <scope>NUCLEOTIDE SEQUENCE [LARGE SCALE GENOMIC DNA]</scope>
    <source>
        <strain evidence="1 2">AF16</strain>
    </source>
</reference>
<evidence type="ECO:0000313" key="1">
    <source>
        <dbReference type="EMBL" id="CAP32713.1"/>
    </source>
</evidence>
<accession>A8XJ88</accession>
<dbReference type="InParanoid" id="A8XJ88"/>